<dbReference type="GeneID" id="20208942"/>
<dbReference type="AlphaFoldDB" id="T1FJE3"/>
<dbReference type="HOGENOM" id="CLU_1020394_0_0_1"/>
<proteinExistence type="predicted"/>
<dbReference type="KEGG" id="hro:HELRODRAFT_183272"/>
<dbReference type="EMBL" id="KB095821">
    <property type="protein sequence ID" value="ESO11389.1"/>
    <property type="molecule type" value="Genomic_DNA"/>
</dbReference>
<dbReference type="EnsemblMetazoa" id="HelroT183272">
    <property type="protein sequence ID" value="HelroP183272"/>
    <property type="gene ID" value="HelroG183272"/>
</dbReference>
<name>T1FJE3_HELRO</name>
<protein>
    <submittedName>
        <fullName evidence="1 2">Uncharacterized protein</fullName>
    </submittedName>
</protein>
<evidence type="ECO:0000313" key="2">
    <source>
        <dbReference type="EnsemblMetazoa" id="HelroP183272"/>
    </source>
</evidence>
<dbReference type="Proteomes" id="UP000015101">
    <property type="component" value="Unassembled WGS sequence"/>
</dbReference>
<dbReference type="RefSeq" id="XP_009010549.1">
    <property type="nucleotide sequence ID" value="XM_009012301.1"/>
</dbReference>
<keyword evidence="3" id="KW-1185">Reference proteome</keyword>
<reference evidence="3" key="1">
    <citation type="submission" date="2012-12" db="EMBL/GenBank/DDBJ databases">
        <authorList>
            <person name="Hellsten U."/>
            <person name="Grimwood J."/>
            <person name="Chapman J.A."/>
            <person name="Shapiro H."/>
            <person name="Aerts A."/>
            <person name="Otillar R.P."/>
            <person name="Terry A.Y."/>
            <person name="Boore J.L."/>
            <person name="Simakov O."/>
            <person name="Marletaz F."/>
            <person name="Cho S.-J."/>
            <person name="Edsinger-Gonzales E."/>
            <person name="Havlak P."/>
            <person name="Kuo D.-H."/>
            <person name="Larsson T."/>
            <person name="Lv J."/>
            <person name="Arendt D."/>
            <person name="Savage R."/>
            <person name="Osoegawa K."/>
            <person name="de Jong P."/>
            <person name="Lindberg D.R."/>
            <person name="Seaver E.C."/>
            <person name="Weisblat D.A."/>
            <person name="Putnam N.H."/>
            <person name="Grigoriev I.V."/>
            <person name="Rokhsar D.S."/>
        </authorList>
    </citation>
    <scope>NUCLEOTIDE SEQUENCE</scope>
</reference>
<evidence type="ECO:0000313" key="3">
    <source>
        <dbReference type="Proteomes" id="UP000015101"/>
    </source>
</evidence>
<gene>
    <name evidence="2" type="primary">20208942</name>
    <name evidence="1" type="ORF">HELRODRAFT_183272</name>
</gene>
<dbReference type="InParanoid" id="T1FJE3"/>
<reference evidence="2" key="3">
    <citation type="submission" date="2015-06" db="UniProtKB">
        <authorList>
            <consortium name="EnsemblMetazoa"/>
        </authorList>
    </citation>
    <scope>IDENTIFICATION</scope>
</reference>
<reference evidence="1 3" key="2">
    <citation type="journal article" date="2013" name="Nature">
        <title>Insights into bilaterian evolution from three spiralian genomes.</title>
        <authorList>
            <person name="Simakov O."/>
            <person name="Marletaz F."/>
            <person name="Cho S.J."/>
            <person name="Edsinger-Gonzales E."/>
            <person name="Havlak P."/>
            <person name="Hellsten U."/>
            <person name="Kuo D.H."/>
            <person name="Larsson T."/>
            <person name="Lv J."/>
            <person name="Arendt D."/>
            <person name="Savage R."/>
            <person name="Osoegawa K."/>
            <person name="de Jong P."/>
            <person name="Grimwood J."/>
            <person name="Chapman J.A."/>
            <person name="Shapiro H."/>
            <person name="Aerts A."/>
            <person name="Otillar R.P."/>
            <person name="Terry A.Y."/>
            <person name="Boore J.L."/>
            <person name="Grigoriev I.V."/>
            <person name="Lindberg D.R."/>
            <person name="Seaver E.C."/>
            <person name="Weisblat D.A."/>
            <person name="Putnam N.H."/>
            <person name="Rokhsar D.S."/>
        </authorList>
    </citation>
    <scope>NUCLEOTIDE SEQUENCE</scope>
</reference>
<sequence>MKTKLRNSKIHLYLKLENLADNCFHVIKRAFETAIGEYYVKYLTKAGYSGREPMELSKIKYEGGTLSNYEEPVFCHLLESYKRFMDDFQQTLPSILIKELQKYKTLKDRDMVNDGAIINTRDKVKSLTKAYSEKKYKLYPHYIMKYALESRGLPYDETKANVHMSFVRQYFDLCRGIIRGVPVVIFQVLDQEASLFIRRQPYQEDPQILLDVMEYEREFAQYKVVLDSEVKRLRSNHCQAAAKKIYHRPASILMYEISDRLESIYCMYLAQAD</sequence>
<evidence type="ECO:0000313" key="1">
    <source>
        <dbReference type="EMBL" id="ESO11389.1"/>
    </source>
</evidence>
<dbReference type="CTD" id="20208942"/>
<accession>T1FJE3</accession>
<organism evidence="2 3">
    <name type="scientific">Helobdella robusta</name>
    <name type="common">Californian leech</name>
    <dbReference type="NCBI Taxonomy" id="6412"/>
    <lineage>
        <taxon>Eukaryota</taxon>
        <taxon>Metazoa</taxon>
        <taxon>Spiralia</taxon>
        <taxon>Lophotrochozoa</taxon>
        <taxon>Annelida</taxon>
        <taxon>Clitellata</taxon>
        <taxon>Hirudinea</taxon>
        <taxon>Rhynchobdellida</taxon>
        <taxon>Glossiphoniidae</taxon>
        <taxon>Helobdella</taxon>
    </lineage>
</organism>
<dbReference type="EMBL" id="AMQM01008670">
    <property type="status" value="NOT_ANNOTATED_CDS"/>
    <property type="molecule type" value="Genomic_DNA"/>
</dbReference>